<dbReference type="SUPFAM" id="SSF88946">
    <property type="entry name" value="Sigma2 domain of RNA polymerase sigma factors"/>
    <property type="match status" value="1"/>
</dbReference>
<dbReference type="CDD" id="cd06171">
    <property type="entry name" value="Sigma70_r4"/>
    <property type="match status" value="1"/>
</dbReference>
<evidence type="ECO:0000256" key="1">
    <source>
        <dbReference type="ARBA" id="ARBA00010641"/>
    </source>
</evidence>
<evidence type="ECO:0000256" key="2">
    <source>
        <dbReference type="ARBA" id="ARBA00023015"/>
    </source>
</evidence>
<dbReference type="InterPro" id="IPR014284">
    <property type="entry name" value="RNA_pol_sigma-70_dom"/>
</dbReference>
<comment type="similarity">
    <text evidence="1">Belongs to the sigma-70 factor family. ECF subfamily.</text>
</comment>
<keyword evidence="8" id="KW-1185">Reference proteome</keyword>
<organism evidence="7 8">
    <name type="scientific">Catalinimonas alkaloidigena</name>
    <dbReference type="NCBI Taxonomy" id="1075417"/>
    <lineage>
        <taxon>Bacteria</taxon>
        <taxon>Pseudomonadati</taxon>
        <taxon>Bacteroidota</taxon>
        <taxon>Cytophagia</taxon>
        <taxon>Cytophagales</taxon>
        <taxon>Catalimonadaceae</taxon>
        <taxon>Catalinimonas</taxon>
    </lineage>
</organism>
<name>A0A1G8WQ22_9BACT</name>
<dbReference type="InterPro" id="IPR036388">
    <property type="entry name" value="WH-like_DNA-bd_sf"/>
</dbReference>
<dbReference type="Pfam" id="PF04542">
    <property type="entry name" value="Sigma70_r2"/>
    <property type="match status" value="1"/>
</dbReference>
<dbReference type="PANTHER" id="PTHR43133:SF46">
    <property type="entry name" value="RNA POLYMERASE SIGMA-70 FACTOR ECF SUBFAMILY"/>
    <property type="match status" value="1"/>
</dbReference>
<dbReference type="GO" id="GO:0003677">
    <property type="term" value="F:DNA binding"/>
    <property type="evidence" value="ECO:0007669"/>
    <property type="project" value="InterPro"/>
</dbReference>
<dbReference type="EMBL" id="FNFO01000001">
    <property type="protein sequence ID" value="SDJ80186.1"/>
    <property type="molecule type" value="Genomic_DNA"/>
</dbReference>
<keyword evidence="4" id="KW-0804">Transcription</keyword>
<dbReference type="Proteomes" id="UP000198510">
    <property type="component" value="Unassembled WGS sequence"/>
</dbReference>
<dbReference type="InterPro" id="IPR007627">
    <property type="entry name" value="RNA_pol_sigma70_r2"/>
</dbReference>
<reference evidence="7 8" key="1">
    <citation type="submission" date="2016-10" db="EMBL/GenBank/DDBJ databases">
        <authorList>
            <person name="de Groot N.N."/>
        </authorList>
    </citation>
    <scope>NUCLEOTIDE SEQUENCE [LARGE SCALE GENOMIC DNA]</scope>
    <source>
        <strain evidence="7 8">DSM 25186</strain>
    </source>
</reference>
<evidence type="ECO:0000256" key="3">
    <source>
        <dbReference type="ARBA" id="ARBA00023082"/>
    </source>
</evidence>
<evidence type="ECO:0000313" key="7">
    <source>
        <dbReference type="EMBL" id="SDJ80186.1"/>
    </source>
</evidence>
<dbReference type="GO" id="GO:0006352">
    <property type="term" value="P:DNA-templated transcription initiation"/>
    <property type="evidence" value="ECO:0007669"/>
    <property type="project" value="InterPro"/>
</dbReference>
<dbReference type="SUPFAM" id="SSF88659">
    <property type="entry name" value="Sigma3 and sigma4 domains of RNA polymerase sigma factors"/>
    <property type="match status" value="1"/>
</dbReference>
<dbReference type="InterPro" id="IPR013325">
    <property type="entry name" value="RNA_pol_sigma_r2"/>
</dbReference>
<keyword evidence="2" id="KW-0805">Transcription regulation</keyword>
<dbReference type="Gene3D" id="1.10.1740.10">
    <property type="match status" value="1"/>
</dbReference>
<dbReference type="STRING" id="1075417.SAMN05421823_101146"/>
<sequence>MQDINVLLVERCRQGDRKAQHELYARYARAMLNVAMRLVNDYGVAEDLLQESFVDAFTKIHQFKGESSFGLWLKRIVINNALNFLRKYQRQPLVVTDQFDEEQPHEEPDEPVYPYDVDQVHRTIQGLPDGYRLVFTLYCLEGYDHGEIGQILNISEQTSKSQYNRARKKIRELLNG</sequence>
<dbReference type="InterPro" id="IPR013249">
    <property type="entry name" value="RNA_pol_sigma70_r4_t2"/>
</dbReference>
<gene>
    <name evidence="7" type="ORF">SAMN05421823_101146</name>
</gene>
<dbReference type="InterPro" id="IPR013324">
    <property type="entry name" value="RNA_pol_sigma_r3/r4-like"/>
</dbReference>
<dbReference type="GO" id="GO:0016987">
    <property type="term" value="F:sigma factor activity"/>
    <property type="evidence" value="ECO:0007669"/>
    <property type="project" value="UniProtKB-KW"/>
</dbReference>
<accession>A0A1G8WQ22</accession>
<dbReference type="AlphaFoldDB" id="A0A1G8WQ22"/>
<evidence type="ECO:0000313" key="8">
    <source>
        <dbReference type="Proteomes" id="UP000198510"/>
    </source>
</evidence>
<protein>
    <submittedName>
        <fullName evidence="7">RNA polymerase sigma-70 factor, ECF subfamily</fullName>
    </submittedName>
</protein>
<feature type="domain" description="RNA polymerase sigma factor 70 region 4 type 2" evidence="6">
    <location>
        <begin position="119"/>
        <end position="170"/>
    </location>
</feature>
<proteinExistence type="inferred from homology"/>
<dbReference type="Gene3D" id="1.10.10.10">
    <property type="entry name" value="Winged helix-like DNA-binding domain superfamily/Winged helix DNA-binding domain"/>
    <property type="match status" value="1"/>
</dbReference>
<evidence type="ECO:0000256" key="4">
    <source>
        <dbReference type="ARBA" id="ARBA00023163"/>
    </source>
</evidence>
<evidence type="ECO:0000259" key="6">
    <source>
        <dbReference type="Pfam" id="PF08281"/>
    </source>
</evidence>
<feature type="domain" description="RNA polymerase sigma-70 region 2" evidence="5">
    <location>
        <begin position="23"/>
        <end position="90"/>
    </location>
</feature>
<dbReference type="Pfam" id="PF08281">
    <property type="entry name" value="Sigma70_r4_2"/>
    <property type="match status" value="1"/>
</dbReference>
<dbReference type="PANTHER" id="PTHR43133">
    <property type="entry name" value="RNA POLYMERASE ECF-TYPE SIGMA FACTO"/>
    <property type="match status" value="1"/>
</dbReference>
<evidence type="ECO:0000259" key="5">
    <source>
        <dbReference type="Pfam" id="PF04542"/>
    </source>
</evidence>
<dbReference type="NCBIfam" id="TIGR02937">
    <property type="entry name" value="sigma70-ECF"/>
    <property type="match status" value="1"/>
</dbReference>
<dbReference type="InterPro" id="IPR039425">
    <property type="entry name" value="RNA_pol_sigma-70-like"/>
</dbReference>
<keyword evidence="3" id="KW-0731">Sigma factor</keyword>